<evidence type="ECO:0000313" key="1">
    <source>
        <dbReference type="EMBL" id="KKK80164.1"/>
    </source>
</evidence>
<sequence>MVITLSLVCSPYITIAKTVLKLGIGDPINSDRGAFAKQFKYLHLSKGIPMERSRCSCLQVVPWATNMSSKGFAI</sequence>
<comment type="caution">
    <text evidence="1">The sequence shown here is derived from an EMBL/GenBank/DDBJ whole genome shotgun (WGS) entry which is preliminary data.</text>
</comment>
<dbReference type="EMBL" id="LAZR01053709">
    <property type="protein sequence ID" value="KKK80164.1"/>
    <property type="molecule type" value="Genomic_DNA"/>
</dbReference>
<protein>
    <submittedName>
        <fullName evidence="1">Uncharacterized protein</fullName>
    </submittedName>
</protein>
<proteinExistence type="predicted"/>
<accession>A0A0F9ANV5</accession>
<reference evidence="1" key="1">
    <citation type="journal article" date="2015" name="Nature">
        <title>Complex archaea that bridge the gap between prokaryotes and eukaryotes.</title>
        <authorList>
            <person name="Spang A."/>
            <person name="Saw J.H."/>
            <person name="Jorgensen S.L."/>
            <person name="Zaremba-Niedzwiedzka K."/>
            <person name="Martijn J."/>
            <person name="Lind A.E."/>
            <person name="van Eijk R."/>
            <person name="Schleper C."/>
            <person name="Guy L."/>
            <person name="Ettema T.J."/>
        </authorList>
    </citation>
    <scope>NUCLEOTIDE SEQUENCE</scope>
</reference>
<name>A0A0F9ANV5_9ZZZZ</name>
<dbReference type="AlphaFoldDB" id="A0A0F9ANV5"/>
<gene>
    <name evidence="1" type="ORF">LCGC14_2826220</name>
</gene>
<organism evidence="1">
    <name type="scientific">marine sediment metagenome</name>
    <dbReference type="NCBI Taxonomy" id="412755"/>
    <lineage>
        <taxon>unclassified sequences</taxon>
        <taxon>metagenomes</taxon>
        <taxon>ecological metagenomes</taxon>
    </lineage>
</organism>